<evidence type="ECO:0000256" key="2">
    <source>
        <dbReference type="SAM" id="MobiDB-lite"/>
    </source>
</evidence>
<evidence type="ECO:0000313" key="3">
    <source>
        <dbReference type="EMBL" id="GIY55547.1"/>
    </source>
</evidence>
<sequence>MSVAFLATSALGGSLCPSRSEIYPCTCANIHIHRKNIITIVSCYRLENTDALESIFPFLRTMEIDRFYLYDSFWEANMLGAAGESQKVLPTDWLTLLNIKEVEIVDSALSSCFACQWRINCRNIVTTSFKITNSSSSERICSLCEVGRGNKHPWTGCMSKLKDFHFNYGKLISFGIDFFPMAMRELINLDLSYNQIVKVDSNALKNTPNLQKLDLSHNAIEFFDHMFSNQGIPLQYLDVSYNLIKTVGADLLPSLPLLKTLKARNNGIVDLKLNEWEKIPDHLRVIDLENNPLNCDCNIRWINSTFKVHMELSGTCSTPSDYNGSQVRKASRMVMDRCDSSGVMGTRKPSSKRSMERRRRKQSHRE</sequence>
<dbReference type="AlphaFoldDB" id="A0AAV4UCQ5"/>
<proteinExistence type="predicted"/>
<feature type="compositionally biased region" description="Basic residues" evidence="2">
    <location>
        <begin position="349"/>
        <end position="366"/>
    </location>
</feature>
<reference evidence="3 4" key="1">
    <citation type="submission" date="2021-06" db="EMBL/GenBank/DDBJ databases">
        <title>Caerostris extrusa draft genome.</title>
        <authorList>
            <person name="Kono N."/>
            <person name="Arakawa K."/>
        </authorList>
    </citation>
    <scope>NUCLEOTIDE SEQUENCE [LARGE SCALE GENOMIC DNA]</scope>
</reference>
<comment type="caution">
    <text evidence="3">The sequence shown here is derived from an EMBL/GenBank/DDBJ whole genome shotgun (WGS) entry which is preliminary data.</text>
</comment>
<evidence type="ECO:0000256" key="1">
    <source>
        <dbReference type="ARBA" id="ARBA00022729"/>
    </source>
</evidence>
<dbReference type="PANTHER" id="PTHR24373">
    <property type="entry name" value="SLIT RELATED LEUCINE-RICH REPEAT NEURONAL PROTEIN"/>
    <property type="match status" value="1"/>
</dbReference>
<gene>
    <name evidence="3" type="primary">AVEN_23687_1</name>
    <name evidence="3" type="ORF">CEXT_15951</name>
</gene>
<protein>
    <submittedName>
        <fullName evidence="3">Uncharacterized protein</fullName>
    </submittedName>
</protein>
<feature type="region of interest" description="Disordered" evidence="2">
    <location>
        <begin position="338"/>
        <end position="366"/>
    </location>
</feature>
<dbReference type="InterPro" id="IPR050328">
    <property type="entry name" value="Dev_Immune_Receptor"/>
</dbReference>
<dbReference type="Gene3D" id="3.80.10.10">
    <property type="entry name" value="Ribonuclease Inhibitor"/>
    <property type="match status" value="1"/>
</dbReference>
<keyword evidence="4" id="KW-1185">Reference proteome</keyword>
<dbReference type="Proteomes" id="UP001054945">
    <property type="component" value="Unassembled WGS sequence"/>
</dbReference>
<dbReference type="SUPFAM" id="SSF52058">
    <property type="entry name" value="L domain-like"/>
    <property type="match status" value="1"/>
</dbReference>
<dbReference type="PANTHER" id="PTHR24373:SF275">
    <property type="entry name" value="TIR DOMAIN-CONTAINING PROTEIN"/>
    <property type="match status" value="1"/>
</dbReference>
<dbReference type="EMBL" id="BPLR01012651">
    <property type="protein sequence ID" value="GIY55547.1"/>
    <property type="molecule type" value="Genomic_DNA"/>
</dbReference>
<keyword evidence="1" id="KW-0732">Signal</keyword>
<dbReference type="PROSITE" id="PS51450">
    <property type="entry name" value="LRR"/>
    <property type="match status" value="1"/>
</dbReference>
<dbReference type="Pfam" id="PF13855">
    <property type="entry name" value="LRR_8"/>
    <property type="match status" value="1"/>
</dbReference>
<name>A0AAV4UCQ5_CAEEX</name>
<dbReference type="InterPro" id="IPR032675">
    <property type="entry name" value="LRR_dom_sf"/>
</dbReference>
<evidence type="ECO:0000313" key="4">
    <source>
        <dbReference type="Proteomes" id="UP001054945"/>
    </source>
</evidence>
<organism evidence="3 4">
    <name type="scientific">Caerostris extrusa</name>
    <name type="common">Bark spider</name>
    <name type="synonym">Caerostris bankana</name>
    <dbReference type="NCBI Taxonomy" id="172846"/>
    <lineage>
        <taxon>Eukaryota</taxon>
        <taxon>Metazoa</taxon>
        <taxon>Ecdysozoa</taxon>
        <taxon>Arthropoda</taxon>
        <taxon>Chelicerata</taxon>
        <taxon>Arachnida</taxon>
        <taxon>Araneae</taxon>
        <taxon>Araneomorphae</taxon>
        <taxon>Entelegynae</taxon>
        <taxon>Araneoidea</taxon>
        <taxon>Araneidae</taxon>
        <taxon>Caerostris</taxon>
    </lineage>
</organism>
<dbReference type="InterPro" id="IPR001611">
    <property type="entry name" value="Leu-rich_rpt"/>
</dbReference>
<accession>A0AAV4UCQ5</accession>